<dbReference type="InterPro" id="IPR036388">
    <property type="entry name" value="WH-like_DNA-bd_sf"/>
</dbReference>
<evidence type="ECO:0000256" key="2">
    <source>
        <dbReference type="ARBA" id="ARBA00022777"/>
    </source>
</evidence>
<dbReference type="RefSeq" id="WP_062291233.1">
    <property type="nucleotide sequence ID" value="NZ_CP013200.1"/>
</dbReference>
<accession>A0A0S2M2N3</accession>
<evidence type="ECO:0000259" key="5">
    <source>
        <dbReference type="PROSITE" id="PS50921"/>
    </source>
</evidence>
<dbReference type="GO" id="GO:0003723">
    <property type="term" value="F:RNA binding"/>
    <property type="evidence" value="ECO:0007669"/>
    <property type="project" value="InterPro"/>
</dbReference>
<evidence type="ECO:0000313" key="6">
    <source>
        <dbReference type="EMBL" id="ALO67760.1"/>
    </source>
</evidence>
<keyword evidence="4" id="KW-0804">Transcription</keyword>
<evidence type="ECO:0000256" key="3">
    <source>
        <dbReference type="ARBA" id="ARBA00023015"/>
    </source>
</evidence>
<dbReference type="InterPro" id="IPR005561">
    <property type="entry name" value="ANTAR"/>
</dbReference>
<evidence type="ECO:0000256" key="4">
    <source>
        <dbReference type="ARBA" id="ARBA00023163"/>
    </source>
</evidence>
<dbReference type="SUPFAM" id="SSF55781">
    <property type="entry name" value="GAF domain-like"/>
    <property type="match status" value="1"/>
</dbReference>
<sequence>MAILSRARRVSAAFVKIADTLVADYDVVDLLHTLVDESVGLLDAAAAGLLLVDPAGDLQVMASTSEQSQLVEVLQLEAGVGPCVDCFRTGAVVSISDIAAEGSAWPLFQASALAQGFVSVHAVPMRLRGHTIGALNLFRHEAGTLSIEDAALAQAFADVATISLLQERALRESNIVNDQLQRALNSRIVIEQAKGVIAHTANVTIDEAFVLLRSYARSHSQPLYATAKNVVERIITITA</sequence>
<dbReference type="InterPro" id="IPR011006">
    <property type="entry name" value="CheY-like_superfamily"/>
</dbReference>
<dbReference type="Gene3D" id="3.30.450.40">
    <property type="match status" value="1"/>
</dbReference>
<keyword evidence="2" id="KW-0418">Kinase</keyword>
<evidence type="ECO:0000256" key="1">
    <source>
        <dbReference type="ARBA" id="ARBA00022679"/>
    </source>
</evidence>
<dbReference type="InterPro" id="IPR012074">
    <property type="entry name" value="GAF_ANTAR"/>
</dbReference>
<name>A0A0S2M2N3_9MICC</name>
<dbReference type="EMBL" id="CP013200">
    <property type="protein sequence ID" value="ALO67760.1"/>
    <property type="molecule type" value="Genomic_DNA"/>
</dbReference>
<dbReference type="SMART" id="SM01012">
    <property type="entry name" value="ANTAR"/>
    <property type="match status" value="1"/>
</dbReference>
<dbReference type="Proteomes" id="UP000059574">
    <property type="component" value="Chromosome"/>
</dbReference>
<dbReference type="OrthoDB" id="3683444at2"/>
<dbReference type="Pfam" id="PF13185">
    <property type="entry name" value="GAF_2"/>
    <property type="match status" value="1"/>
</dbReference>
<dbReference type="SUPFAM" id="SSF52172">
    <property type="entry name" value="CheY-like"/>
    <property type="match status" value="1"/>
</dbReference>
<dbReference type="Gene3D" id="1.10.10.10">
    <property type="entry name" value="Winged helix-like DNA-binding domain superfamily/Winged helix DNA-binding domain"/>
    <property type="match status" value="1"/>
</dbReference>
<organism evidence="6 7">
    <name type="scientific">Arthrobacter alpinus</name>
    <dbReference type="NCBI Taxonomy" id="656366"/>
    <lineage>
        <taxon>Bacteria</taxon>
        <taxon>Bacillati</taxon>
        <taxon>Actinomycetota</taxon>
        <taxon>Actinomycetes</taxon>
        <taxon>Micrococcales</taxon>
        <taxon>Micrococcaceae</taxon>
        <taxon>Arthrobacter</taxon>
    </lineage>
</organism>
<dbReference type="PROSITE" id="PS50921">
    <property type="entry name" value="ANTAR"/>
    <property type="match status" value="1"/>
</dbReference>
<gene>
    <name evidence="6" type="ORF">AS189_16350</name>
</gene>
<evidence type="ECO:0000313" key="7">
    <source>
        <dbReference type="Proteomes" id="UP000059574"/>
    </source>
</evidence>
<dbReference type="AlphaFoldDB" id="A0A0S2M2N3"/>
<protein>
    <submittedName>
        <fullName evidence="6">Transcriptional regulator</fullName>
    </submittedName>
</protein>
<dbReference type="SMART" id="SM00065">
    <property type="entry name" value="GAF"/>
    <property type="match status" value="1"/>
</dbReference>
<reference evidence="7" key="1">
    <citation type="submission" date="2015-11" db="EMBL/GenBank/DDBJ databases">
        <authorList>
            <person name="Kumar R."/>
            <person name="Singh D."/>
            <person name="Swarnkar M.K."/>
            <person name="Singh A.K."/>
            <person name="Kumar S."/>
        </authorList>
    </citation>
    <scope>NUCLEOTIDE SEQUENCE [LARGE SCALE GENOMIC DNA]</scope>
    <source>
        <strain evidence="7">ERGS4:06</strain>
    </source>
</reference>
<dbReference type="InterPro" id="IPR029016">
    <property type="entry name" value="GAF-like_dom_sf"/>
</dbReference>
<keyword evidence="3" id="KW-0805">Transcription regulation</keyword>
<dbReference type="PIRSF" id="PIRSF036625">
    <property type="entry name" value="GAF_ANTAR"/>
    <property type="match status" value="1"/>
</dbReference>
<keyword evidence="1" id="KW-0808">Transferase</keyword>
<dbReference type="Pfam" id="PF03861">
    <property type="entry name" value="ANTAR"/>
    <property type="match status" value="1"/>
</dbReference>
<dbReference type="InterPro" id="IPR003018">
    <property type="entry name" value="GAF"/>
</dbReference>
<feature type="domain" description="ANTAR" evidence="5">
    <location>
        <begin position="170"/>
        <end position="231"/>
    </location>
</feature>
<dbReference type="GO" id="GO:0016301">
    <property type="term" value="F:kinase activity"/>
    <property type="evidence" value="ECO:0007669"/>
    <property type="project" value="UniProtKB-KW"/>
</dbReference>
<reference evidence="6 7" key="2">
    <citation type="journal article" date="2016" name="J. Biotechnol.">
        <title>Complete genome sequence of Arthrobacter alpinus ERGS4:06, a yellow pigmented bacterium tolerant to cold and radiations isolated from Sikkim Himalaya.</title>
        <authorList>
            <person name="Kumar R."/>
            <person name="Singh D."/>
            <person name="Swarnkar M.K."/>
            <person name="Singh A.K."/>
            <person name="Kumar S."/>
        </authorList>
    </citation>
    <scope>NUCLEOTIDE SEQUENCE [LARGE SCALE GENOMIC DNA]</scope>
    <source>
        <strain evidence="6 7">ERGS4:06</strain>
    </source>
</reference>
<proteinExistence type="predicted"/>